<dbReference type="Pfam" id="PF16916">
    <property type="entry name" value="ZT_dimer"/>
    <property type="match status" value="1"/>
</dbReference>
<feature type="transmembrane region" description="Helical" evidence="7">
    <location>
        <begin position="163"/>
        <end position="181"/>
    </location>
</feature>
<dbReference type="PANTHER" id="PTHR43840:SF15">
    <property type="entry name" value="MITOCHONDRIAL METAL TRANSPORTER 1-RELATED"/>
    <property type="match status" value="1"/>
</dbReference>
<evidence type="ECO:0000259" key="9">
    <source>
        <dbReference type="Pfam" id="PF16916"/>
    </source>
</evidence>
<dbReference type="GO" id="GO:0008324">
    <property type="term" value="F:monoatomic cation transmembrane transporter activity"/>
    <property type="evidence" value="ECO:0007669"/>
    <property type="project" value="InterPro"/>
</dbReference>
<dbReference type="EMBL" id="JADIMJ010000075">
    <property type="protein sequence ID" value="MBO8454078.1"/>
    <property type="molecule type" value="Genomic_DNA"/>
</dbReference>
<dbReference type="FunFam" id="1.20.1510.10:FF:000006">
    <property type="entry name" value="Divalent cation efflux transporter"/>
    <property type="match status" value="1"/>
</dbReference>
<keyword evidence="4 7" id="KW-0812">Transmembrane</keyword>
<dbReference type="InterPro" id="IPR027469">
    <property type="entry name" value="Cation_efflux_TMD_sf"/>
</dbReference>
<dbReference type="SUPFAM" id="SSF161111">
    <property type="entry name" value="Cation efflux protein transmembrane domain-like"/>
    <property type="match status" value="1"/>
</dbReference>
<dbReference type="GO" id="GO:0016020">
    <property type="term" value="C:membrane"/>
    <property type="evidence" value="ECO:0007669"/>
    <property type="project" value="UniProtKB-SubCell"/>
</dbReference>
<evidence type="ECO:0000256" key="7">
    <source>
        <dbReference type="SAM" id="Phobius"/>
    </source>
</evidence>
<feature type="transmembrane region" description="Helical" evidence="7">
    <location>
        <begin position="187"/>
        <end position="208"/>
    </location>
</feature>
<dbReference type="Gene3D" id="3.30.70.1350">
    <property type="entry name" value="Cation efflux protein, cytoplasmic domain"/>
    <property type="match status" value="1"/>
</dbReference>
<dbReference type="Pfam" id="PF01545">
    <property type="entry name" value="Cation_efflux"/>
    <property type="match status" value="1"/>
</dbReference>
<dbReference type="InterPro" id="IPR027470">
    <property type="entry name" value="Cation_efflux_CTD"/>
</dbReference>
<protein>
    <submittedName>
        <fullName evidence="10">Cation transporter</fullName>
    </submittedName>
</protein>
<reference evidence="10" key="1">
    <citation type="submission" date="2020-10" db="EMBL/GenBank/DDBJ databases">
        <authorList>
            <person name="Gilroy R."/>
        </authorList>
    </citation>
    <scope>NUCLEOTIDE SEQUENCE</scope>
    <source>
        <strain evidence="10">F1-3629</strain>
    </source>
</reference>
<organism evidence="10 11">
    <name type="scientific">Candidatus Cryptobacteroides gallistercoris</name>
    <dbReference type="NCBI Taxonomy" id="2840765"/>
    <lineage>
        <taxon>Bacteria</taxon>
        <taxon>Pseudomonadati</taxon>
        <taxon>Bacteroidota</taxon>
        <taxon>Bacteroidia</taxon>
        <taxon>Bacteroidales</taxon>
        <taxon>Candidatus Cryptobacteroides</taxon>
    </lineage>
</organism>
<evidence type="ECO:0000256" key="1">
    <source>
        <dbReference type="ARBA" id="ARBA00004141"/>
    </source>
</evidence>
<dbReference type="InterPro" id="IPR036837">
    <property type="entry name" value="Cation_efflux_CTD_sf"/>
</dbReference>
<evidence type="ECO:0000259" key="8">
    <source>
        <dbReference type="Pfam" id="PF01545"/>
    </source>
</evidence>
<keyword evidence="5 7" id="KW-1133">Transmembrane helix</keyword>
<evidence type="ECO:0000256" key="4">
    <source>
        <dbReference type="ARBA" id="ARBA00022692"/>
    </source>
</evidence>
<gene>
    <name evidence="10" type="ORF">IAC07_05060</name>
</gene>
<evidence type="ECO:0000313" key="10">
    <source>
        <dbReference type="EMBL" id="MBO8454078.1"/>
    </source>
</evidence>
<dbReference type="Proteomes" id="UP000771749">
    <property type="component" value="Unassembled WGS sequence"/>
</dbReference>
<dbReference type="SUPFAM" id="SSF160240">
    <property type="entry name" value="Cation efflux protein cytoplasmic domain-like"/>
    <property type="match status" value="1"/>
</dbReference>
<keyword evidence="6 7" id="KW-0472">Membrane</keyword>
<dbReference type="InterPro" id="IPR058533">
    <property type="entry name" value="Cation_efflux_TM"/>
</dbReference>
<feature type="domain" description="Cation efflux protein cytoplasmic" evidence="9">
    <location>
        <begin position="223"/>
        <end position="297"/>
    </location>
</feature>
<feature type="domain" description="Cation efflux protein transmembrane" evidence="8">
    <location>
        <begin position="17"/>
        <end position="216"/>
    </location>
</feature>
<evidence type="ECO:0000256" key="5">
    <source>
        <dbReference type="ARBA" id="ARBA00022989"/>
    </source>
</evidence>
<comment type="similarity">
    <text evidence="2">Belongs to the cation diffusion facilitator (CDF) transporter (TC 2.A.4) family.</text>
</comment>
<accession>A0A940DN05</accession>
<dbReference type="InterPro" id="IPR002524">
    <property type="entry name" value="Cation_efflux"/>
</dbReference>
<feature type="transmembrane region" description="Helical" evidence="7">
    <location>
        <begin position="84"/>
        <end position="102"/>
    </location>
</feature>
<evidence type="ECO:0000313" key="11">
    <source>
        <dbReference type="Proteomes" id="UP000771749"/>
    </source>
</evidence>
<keyword evidence="3" id="KW-0813">Transport</keyword>
<name>A0A940DN05_9BACT</name>
<evidence type="ECO:0000256" key="6">
    <source>
        <dbReference type="ARBA" id="ARBA00023136"/>
    </source>
</evidence>
<dbReference type="AlphaFoldDB" id="A0A940DN05"/>
<evidence type="ECO:0000256" key="3">
    <source>
        <dbReference type="ARBA" id="ARBA00022448"/>
    </source>
</evidence>
<comment type="subcellular location">
    <subcellularLocation>
        <location evidence="1">Membrane</location>
        <topology evidence="1">Multi-pass membrane protein</topology>
    </subcellularLocation>
</comment>
<feature type="transmembrane region" description="Helical" evidence="7">
    <location>
        <begin position="12"/>
        <end position="35"/>
    </location>
</feature>
<dbReference type="NCBIfam" id="TIGR01297">
    <property type="entry name" value="CDF"/>
    <property type="match status" value="1"/>
</dbReference>
<dbReference type="PANTHER" id="PTHR43840">
    <property type="entry name" value="MITOCHONDRIAL METAL TRANSPORTER 1-RELATED"/>
    <property type="match status" value="1"/>
</dbReference>
<reference evidence="10" key="2">
    <citation type="journal article" date="2021" name="PeerJ">
        <title>Extensive microbial diversity within the chicken gut microbiome revealed by metagenomics and culture.</title>
        <authorList>
            <person name="Gilroy R."/>
            <person name="Ravi A."/>
            <person name="Getino M."/>
            <person name="Pursley I."/>
            <person name="Horton D.L."/>
            <person name="Alikhan N.F."/>
            <person name="Baker D."/>
            <person name="Gharbi K."/>
            <person name="Hall N."/>
            <person name="Watson M."/>
            <person name="Adriaenssens E.M."/>
            <person name="Foster-Nyarko E."/>
            <person name="Jarju S."/>
            <person name="Secka A."/>
            <person name="Antonio M."/>
            <person name="Oren A."/>
            <person name="Chaudhuri R.R."/>
            <person name="La Ragione R."/>
            <person name="Hildebrand F."/>
            <person name="Pallen M.J."/>
        </authorList>
    </citation>
    <scope>NUCLEOTIDE SEQUENCE</scope>
    <source>
        <strain evidence="10">F1-3629</strain>
    </source>
</reference>
<proteinExistence type="inferred from homology"/>
<sequence>MELSSEKREKKIAEVTLVGSLVNLVLSAGKIAAGLFGRSAAMVTDGIHSLSDLLSDIIVLVFVRISSRKTDCGHEYGHGKFETLATLIVSLILLVVGAGFLASGVRSIVTVVKGGQIPEPGYVALAAALISIISKEWLYRYTVAVARKVDSPVMVANAWHHRSDAMSSVASLLGIGGAILLGDKWTLLDPLAACFISIAIIVIAVRMAGPALNELMDGSLPESMELDIMALASAVPGVRNVHGLKTRRNGPSVIIEAHVVVDQDMPVLKAHQIATSVEKALKEAFGQSTQVSIHIEPDVNAE</sequence>
<dbReference type="Gene3D" id="1.20.1510.10">
    <property type="entry name" value="Cation efflux protein transmembrane domain"/>
    <property type="match status" value="1"/>
</dbReference>
<comment type="caution">
    <text evidence="10">The sequence shown here is derived from an EMBL/GenBank/DDBJ whole genome shotgun (WGS) entry which is preliminary data.</text>
</comment>
<dbReference type="InterPro" id="IPR050291">
    <property type="entry name" value="CDF_Transporter"/>
</dbReference>
<evidence type="ECO:0000256" key="2">
    <source>
        <dbReference type="ARBA" id="ARBA00008114"/>
    </source>
</evidence>